<organism evidence="2 3">
    <name type="scientific">Fomitopsis schrenkii</name>
    <name type="common">Brown rot fungus</name>
    <dbReference type="NCBI Taxonomy" id="2126942"/>
    <lineage>
        <taxon>Eukaryota</taxon>
        <taxon>Fungi</taxon>
        <taxon>Dikarya</taxon>
        <taxon>Basidiomycota</taxon>
        <taxon>Agaricomycotina</taxon>
        <taxon>Agaricomycetes</taxon>
        <taxon>Polyporales</taxon>
        <taxon>Fomitopsis</taxon>
    </lineage>
</organism>
<keyword evidence="3" id="KW-1185">Reference proteome</keyword>
<evidence type="ECO:0000313" key="3">
    <source>
        <dbReference type="Proteomes" id="UP000015241"/>
    </source>
</evidence>
<evidence type="ECO:0000313" key="2">
    <source>
        <dbReference type="EMBL" id="EPS94329.1"/>
    </source>
</evidence>
<accession>S8F607</accession>
<reference evidence="2 3" key="1">
    <citation type="journal article" date="2012" name="Science">
        <title>The Paleozoic origin of enzymatic lignin decomposition reconstructed from 31 fungal genomes.</title>
        <authorList>
            <person name="Floudas D."/>
            <person name="Binder M."/>
            <person name="Riley R."/>
            <person name="Barry K."/>
            <person name="Blanchette R.A."/>
            <person name="Henrissat B."/>
            <person name="Martinez A.T."/>
            <person name="Otillar R."/>
            <person name="Spatafora J.W."/>
            <person name="Yadav J.S."/>
            <person name="Aerts A."/>
            <person name="Benoit I."/>
            <person name="Boyd A."/>
            <person name="Carlson A."/>
            <person name="Copeland A."/>
            <person name="Coutinho P.M."/>
            <person name="de Vries R.P."/>
            <person name="Ferreira P."/>
            <person name="Findley K."/>
            <person name="Foster B."/>
            <person name="Gaskell J."/>
            <person name="Glotzer D."/>
            <person name="Gorecki P."/>
            <person name="Heitman J."/>
            <person name="Hesse C."/>
            <person name="Hori C."/>
            <person name="Igarashi K."/>
            <person name="Jurgens J.A."/>
            <person name="Kallen N."/>
            <person name="Kersten P."/>
            <person name="Kohler A."/>
            <person name="Kuees U."/>
            <person name="Kumar T.K.A."/>
            <person name="Kuo A."/>
            <person name="LaButti K."/>
            <person name="Larrondo L.F."/>
            <person name="Lindquist E."/>
            <person name="Ling A."/>
            <person name="Lombard V."/>
            <person name="Lucas S."/>
            <person name="Lundell T."/>
            <person name="Martin R."/>
            <person name="McLaughlin D.J."/>
            <person name="Morgenstern I."/>
            <person name="Morin E."/>
            <person name="Murat C."/>
            <person name="Nagy L.G."/>
            <person name="Nolan M."/>
            <person name="Ohm R.A."/>
            <person name="Patyshakuliyeva A."/>
            <person name="Rokas A."/>
            <person name="Ruiz-Duenas F.J."/>
            <person name="Sabat G."/>
            <person name="Salamov A."/>
            <person name="Samejima M."/>
            <person name="Schmutz J."/>
            <person name="Slot J.C."/>
            <person name="St John F."/>
            <person name="Stenlid J."/>
            <person name="Sun H."/>
            <person name="Sun S."/>
            <person name="Syed K."/>
            <person name="Tsang A."/>
            <person name="Wiebenga A."/>
            <person name="Young D."/>
            <person name="Pisabarro A."/>
            <person name="Eastwood D.C."/>
            <person name="Martin F."/>
            <person name="Cullen D."/>
            <person name="Grigoriev I.V."/>
            <person name="Hibbett D.S."/>
        </authorList>
    </citation>
    <scope>NUCLEOTIDE SEQUENCE</scope>
    <source>
        <strain evidence="3">FP-58527</strain>
    </source>
</reference>
<dbReference type="EMBL" id="KE504237">
    <property type="protein sequence ID" value="EPS94329.1"/>
    <property type="molecule type" value="Genomic_DNA"/>
</dbReference>
<gene>
    <name evidence="2" type="ORF">FOMPIDRAFT_1055202</name>
</gene>
<dbReference type="Proteomes" id="UP000015241">
    <property type="component" value="Unassembled WGS sequence"/>
</dbReference>
<protein>
    <submittedName>
        <fullName evidence="2">Uncharacterized protein</fullName>
    </submittedName>
</protein>
<dbReference type="InParanoid" id="S8F607"/>
<feature type="region of interest" description="Disordered" evidence="1">
    <location>
        <begin position="1"/>
        <end position="49"/>
    </location>
</feature>
<evidence type="ECO:0000256" key="1">
    <source>
        <dbReference type="SAM" id="MobiDB-lite"/>
    </source>
</evidence>
<dbReference type="AlphaFoldDB" id="S8F607"/>
<proteinExistence type="predicted"/>
<name>S8F607_FOMSC</name>
<sequence length="204" mass="23830">MTQKLSDTMRDLALDDRNGTTFTGPKFSYEPSTTPSEAAPATHNDSKPSCRLKRFVPSETPEISPAFMRLLQVPNEYLSRNRHLLLGWRAPSWETAEPLLERYTERYRLKGIHQDYVVRFALLLRRRLRCPEITAQRCLFSDVADANPNGAEVERSFDCIAIATTYCGRHLVRPKVTKDQFRWLVNYFGEPPAWYWYFEPTYLM</sequence>
<dbReference type="HOGENOM" id="CLU_1366278_0_0_1"/>
<dbReference type="OrthoDB" id="10471053at2759"/>
<feature type="compositionally biased region" description="Basic and acidic residues" evidence="1">
    <location>
        <begin position="7"/>
        <end position="18"/>
    </location>
</feature>